<accession>A0A4C1W744</accession>
<gene>
    <name evidence="2" type="ORF">EVAR_38308_1</name>
</gene>
<name>A0A4C1W744_EUMVA</name>
<organism evidence="2 3">
    <name type="scientific">Eumeta variegata</name>
    <name type="common">Bagworm moth</name>
    <name type="synonym">Eumeta japonica</name>
    <dbReference type="NCBI Taxonomy" id="151549"/>
    <lineage>
        <taxon>Eukaryota</taxon>
        <taxon>Metazoa</taxon>
        <taxon>Ecdysozoa</taxon>
        <taxon>Arthropoda</taxon>
        <taxon>Hexapoda</taxon>
        <taxon>Insecta</taxon>
        <taxon>Pterygota</taxon>
        <taxon>Neoptera</taxon>
        <taxon>Endopterygota</taxon>
        <taxon>Lepidoptera</taxon>
        <taxon>Glossata</taxon>
        <taxon>Ditrysia</taxon>
        <taxon>Tineoidea</taxon>
        <taxon>Psychidae</taxon>
        <taxon>Oiketicinae</taxon>
        <taxon>Eumeta</taxon>
    </lineage>
</organism>
<dbReference type="Proteomes" id="UP000299102">
    <property type="component" value="Unassembled WGS sequence"/>
</dbReference>
<feature type="region of interest" description="Disordered" evidence="1">
    <location>
        <begin position="1"/>
        <end position="38"/>
    </location>
</feature>
<evidence type="ECO:0000313" key="2">
    <source>
        <dbReference type="EMBL" id="GBP47196.1"/>
    </source>
</evidence>
<reference evidence="2 3" key="1">
    <citation type="journal article" date="2019" name="Commun. Biol.">
        <title>The bagworm genome reveals a unique fibroin gene that provides high tensile strength.</title>
        <authorList>
            <person name="Kono N."/>
            <person name="Nakamura H."/>
            <person name="Ohtoshi R."/>
            <person name="Tomita M."/>
            <person name="Numata K."/>
            <person name="Arakawa K."/>
        </authorList>
    </citation>
    <scope>NUCLEOTIDE SEQUENCE [LARGE SCALE GENOMIC DNA]</scope>
</reference>
<protein>
    <submittedName>
        <fullName evidence="2">Uncharacterized protein</fullName>
    </submittedName>
</protein>
<comment type="caution">
    <text evidence="2">The sequence shown here is derived from an EMBL/GenBank/DDBJ whole genome shotgun (WGS) entry which is preliminary data.</text>
</comment>
<keyword evidence="3" id="KW-1185">Reference proteome</keyword>
<evidence type="ECO:0000313" key="3">
    <source>
        <dbReference type="Proteomes" id="UP000299102"/>
    </source>
</evidence>
<evidence type="ECO:0000256" key="1">
    <source>
        <dbReference type="SAM" id="MobiDB-lite"/>
    </source>
</evidence>
<dbReference type="AlphaFoldDB" id="A0A4C1W744"/>
<dbReference type="EMBL" id="BGZK01000497">
    <property type="protein sequence ID" value="GBP47196.1"/>
    <property type="molecule type" value="Genomic_DNA"/>
</dbReference>
<feature type="compositionally biased region" description="Basic and acidic residues" evidence="1">
    <location>
        <begin position="11"/>
        <end position="21"/>
    </location>
</feature>
<sequence>MNNEPPTARKFPKDHGQKELETESAPNNAPPRRPPRAAAARRVGLIGHTLSAVGLRAVRFSRNKCFVRISSSLAPSNVHPSHQSIGRHYNPWAFSTPEEMQMCYRPLGQE</sequence>
<proteinExistence type="predicted"/>